<dbReference type="InterPro" id="IPR051311">
    <property type="entry name" value="DedA_domain"/>
</dbReference>
<gene>
    <name evidence="3" type="ORF">V5F32_23300</name>
</gene>
<name>A0ABW7A2Z7_9HYPH</name>
<protein>
    <submittedName>
        <fullName evidence="3">YqaA family protein</fullName>
    </submittedName>
</protein>
<keyword evidence="1" id="KW-0812">Transmembrane</keyword>
<dbReference type="PANTHER" id="PTHR42709:SF4">
    <property type="entry name" value="INNER MEMBRANE PROTEIN YQAA"/>
    <property type="match status" value="1"/>
</dbReference>
<comment type="caution">
    <text evidence="3">The sequence shown here is derived from an EMBL/GenBank/DDBJ whole genome shotgun (WGS) entry which is preliminary data.</text>
</comment>
<feature type="transmembrane region" description="Helical" evidence="1">
    <location>
        <begin position="120"/>
        <end position="143"/>
    </location>
</feature>
<feature type="transmembrane region" description="Helical" evidence="1">
    <location>
        <begin position="39"/>
        <end position="60"/>
    </location>
</feature>
<feature type="domain" description="VTT" evidence="2">
    <location>
        <begin position="29"/>
        <end position="137"/>
    </location>
</feature>
<feature type="transmembrane region" description="Helical" evidence="1">
    <location>
        <begin position="93"/>
        <end position="114"/>
    </location>
</feature>
<evidence type="ECO:0000259" key="2">
    <source>
        <dbReference type="Pfam" id="PF09335"/>
    </source>
</evidence>
<keyword evidence="1" id="KW-0472">Membrane</keyword>
<dbReference type="PANTHER" id="PTHR42709">
    <property type="entry name" value="ALKALINE PHOSPHATASE LIKE PROTEIN"/>
    <property type="match status" value="1"/>
</dbReference>
<evidence type="ECO:0000313" key="3">
    <source>
        <dbReference type="EMBL" id="MFG1375112.1"/>
    </source>
</evidence>
<proteinExistence type="predicted"/>
<dbReference type="InterPro" id="IPR032816">
    <property type="entry name" value="VTT_dom"/>
</dbReference>
<dbReference type="EMBL" id="JBAFVH010000021">
    <property type="protein sequence ID" value="MFG1375112.1"/>
    <property type="molecule type" value="Genomic_DNA"/>
</dbReference>
<dbReference type="Pfam" id="PF09335">
    <property type="entry name" value="VTT_dom"/>
    <property type="match status" value="1"/>
</dbReference>
<dbReference type="RefSeq" id="WP_393994651.1">
    <property type="nucleotide sequence ID" value="NZ_JBAFVH010000021.1"/>
</dbReference>
<accession>A0ABW7A2Z7</accession>
<sequence>MTELPVYLGLFLAALAAATILPMQSEALFAGLLLADYPLLPLLVAASAGNVLGSVLNWGLGRGIERFSGRRWFPVSEAALARAQRWYRRYGKWSLLLSWMPVIGDPLTVVAGLLREPFATFLLIVAFAKIGRYAALAAVTLHLA</sequence>
<keyword evidence="1" id="KW-1133">Transmembrane helix</keyword>
<organism evidence="3 4">
    <name type="scientific">Xanthobacter oligotrophicus</name>
    <dbReference type="NCBI Taxonomy" id="2607286"/>
    <lineage>
        <taxon>Bacteria</taxon>
        <taxon>Pseudomonadati</taxon>
        <taxon>Pseudomonadota</taxon>
        <taxon>Alphaproteobacteria</taxon>
        <taxon>Hyphomicrobiales</taxon>
        <taxon>Xanthobacteraceae</taxon>
        <taxon>Xanthobacter</taxon>
    </lineage>
</organism>
<keyword evidence="4" id="KW-1185">Reference proteome</keyword>
<dbReference type="Proteomes" id="UP001604002">
    <property type="component" value="Unassembled WGS sequence"/>
</dbReference>
<reference evidence="3 4" key="1">
    <citation type="submission" date="2024-02" db="EMBL/GenBank/DDBJ databases">
        <title>Expansion and revision of Xanthobacter and proposal of Roseixanthobacter gen. nov.</title>
        <authorList>
            <person name="Soltysiak M.P.M."/>
            <person name="Jalihal A."/>
            <person name="Ory A."/>
            <person name="Chrisophersen C."/>
            <person name="Lee A.D."/>
            <person name="Boulton J."/>
            <person name="Springer M."/>
        </authorList>
    </citation>
    <scope>NUCLEOTIDE SEQUENCE [LARGE SCALE GENOMIC DNA]</scope>
    <source>
        <strain evidence="3 4">23A</strain>
    </source>
</reference>
<evidence type="ECO:0000256" key="1">
    <source>
        <dbReference type="SAM" id="Phobius"/>
    </source>
</evidence>
<evidence type="ECO:0000313" key="4">
    <source>
        <dbReference type="Proteomes" id="UP001604002"/>
    </source>
</evidence>